<dbReference type="Gene3D" id="3.40.50.1820">
    <property type="entry name" value="alpha/beta hydrolase"/>
    <property type="match status" value="2"/>
</dbReference>
<comment type="caution">
    <text evidence="2">The sequence shown here is derived from an EMBL/GenBank/DDBJ whole genome shotgun (WGS) entry which is preliminary data.</text>
</comment>
<dbReference type="SUPFAM" id="SSF53474">
    <property type="entry name" value="alpha/beta-Hydrolases"/>
    <property type="match status" value="1"/>
</dbReference>
<reference evidence="2" key="1">
    <citation type="submission" date="2017-07" db="EMBL/GenBank/DDBJ databases">
        <title>Taro Niue Genome Assembly and Annotation.</title>
        <authorList>
            <person name="Atibalentja N."/>
            <person name="Keating K."/>
            <person name="Fields C.J."/>
        </authorList>
    </citation>
    <scope>NUCLEOTIDE SEQUENCE</scope>
    <source>
        <strain evidence="2">Niue_2</strain>
        <tissue evidence="2">Leaf</tissue>
    </source>
</reference>
<accession>A0A843XPH6</accession>
<evidence type="ECO:0000256" key="1">
    <source>
        <dbReference type="ARBA" id="ARBA00008645"/>
    </source>
</evidence>
<keyword evidence="3" id="KW-1185">Reference proteome</keyword>
<dbReference type="EMBL" id="NMUH01010743">
    <property type="protein sequence ID" value="MQM21216.1"/>
    <property type="molecule type" value="Genomic_DNA"/>
</dbReference>
<sequence length="233" mass="25425">MVVIEKSQSNAQNAKIMGSGERTLVLSHGYGADQSIWDDVAHDLAQSFRVVLFDWNFSGAVDASLIHDASEYSLYEAFSDDLHCIDGYEGGFERSDVESIFTNMESNFTMWARGFAGIVVAQGGCPSAAEKFGECLVRMRPEVALAVAKAVFLSDLREMLDQVEVPCTVINGEKDPVVPVSVSRYMERKIRGGATLDLLEFDGHFPQLTASKILVDALINSVLGSSTSLINDE</sequence>
<evidence type="ECO:0000313" key="2">
    <source>
        <dbReference type="EMBL" id="MQM21216.1"/>
    </source>
</evidence>
<gene>
    <name evidence="2" type="ORF">Taro_054251</name>
</gene>
<comment type="similarity">
    <text evidence="1">Belongs to the AB hydrolase superfamily.</text>
</comment>
<dbReference type="AlphaFoldDB" id="A0A843XPH6"/>
<dbReference type="PANTHER" id="PTHR43039">
    <property type="entry name" value="ESTERASE-RELATED"/>
    <property type="match status" value="1"/>
</dbReference>
<protein>
    <submittedName>
        <fullName evidence="2">Uncharacterized protein</fullName>
    </submittedName>
</protein>
<proteinExistence type="inferred from homology"/>
<dbReference type="InterPro" id="IPR029058">
    <property type="entry name" value="AB_hydrolase_fold"/>
</dbReference>
<evidence type="ECO:0000313" key="3">
    <source>
        <dbReference type="Proteomes" id="UP000652761"/>
    </source>
</evidence>
<name>A0A843XPH6_COLES</name>
<dbReference type="Proteomes" id="UP000652761">
    <property type="component" value="Unassembled WGS sequence"/>
</dbReference>
<organism evidence="2 3">
    <name type="scientific">Colocasia esculenta</name>
    <name type="common">Wild taro</name>
    <name type="synonym">Arum esculentum</name>
    <dbReference type="NCBI Taxonomy" id="4460"/>
    <lineage>
        <taxon>Eukaryota</taxon>
        <taxon>Viridiplantae</taxon>
        <taxon>Streptophyta</taxon>
        <taxon>Embryophyta</taxon>
        <taxon>Tracheophyta</taxon>
        <taxon>Spermatophyta</taxon>
        <taxon>Magnoliopsida</taxon>
        <taxon>Liliopsida</taxon>
        <taxon>Araceae</taxon>
        <taxon>Aroideae</taxon>
        <taxon>Colocasieae</taxon>
        <taxon>Colocasia</taxon>
    </lineage>
</organism>
<dbReference type="OrthoDB" id="408373at2759"/>